<dbReference type="InterPro" id="IPR004796">
    <property type="entry name" value="PTS_IIC_cello"/>
</dbReference>
<keyword evidence="4 9" id="KW-0762">Sugar transport</keyword>
<dbReference type="PANTHER" id="PTHR33989">
    <property type="match status" value="1"/>
</dbReference>
<feature type="transmembrane region" description="Helical" evidence="10">
    <location>
        <begin position="76"/>
        <end position="98"/>
    </location>
</feature>
<evidence type="ECO:0000256" key="9">
    <source>
        <dbReference type="PIRNR" id="PIRNR006351"/>
    </source>
</evidence>
<evidence type="ECO:0000313" key="13">
    <source>
        <dbReference type="Proteomes" id="UP000664495"/>
    </source>
</evidence>
<comment type="subcellular location">
    <subcellularLocation>
        <location evidence="1">Cell membrane</location>
        <topology evidence="1">Multi-pass membrane protein</topology>
    </subcellularLocation>
</comment>
<evidence type="ECO:0000256" key="7">
    <source>
        <dbReference type="ARBA" id="ARBA00022989"/>
    </source>
</evidence>
<feature type="transmembrane region" description="Helical" evidence="10">
    <location>
        <begin position="163"/>
        <end position="184"/>
    </location>
</feature>
<keyword evidence="5" id="KW-0598">Phosphotransferase system</keyword>
<keyword evidence="6 10" id="KW-0812">Transmembrane</keyword>
<evidence type="ECO:0000256" key="5">
    <source>
        <dbReference type="ARBA" id="ARBA00022683"/>
    </source>
</evidence>
<dbReference type="InterPro" id="IPR004501">
    <property type="entry name" value="PTS_EIIC_3"/>
</dbReference>
<feature type="transmembrane region" description="Helical" evidence="10">
    <location>
        <begin position="31"/>
        <end position="56"/>
    </location>
</feature>
<dbReference type="PIRSF" id="PIRSF006351">
    <property type="entry name" value="PTS_EIIC-Cellobiose"/>
    <property type="match status" value="1"/>
</dbReference>
<keyword evidence="3 9" id="KW-1003">Cell membrane</keyword>
<dbReference type="Proteomes" id="UP000664495">
    <property type="component" value="Unassembled WGS sequence"/>
</dbReference>
<comment type="function">
    <text evidence="9">The phosphoenolpyruvate-dependent sugar phosphotransferase system (PTS), a major carbohydrate active -transport system, catalyzes the phosphorylation of incoming sugar substrates concomitant with their translocation across the cell membrane.</text>
</comment>
<dbReference type="RefSeq" id="WP_207107672.1">
    <property type="nucleotide sequence ID" value="NZ_JAFLVR010000012.1"/>
</dbReference>
<keyword evidence="7 10" id="KW-1133">Transmembrane helix</keyword>
<evidence type="ECO:0000256" key="4">
    <source>
        <dbReference type="ARBA" id="ARBA00022597"/>
    </source>
</evidence>
<dbReference type="EMBL" id="JAFLVR010000012">
    <property type="protein sequence ID" value="MBO0451894.1"/>
    <property type="molecule type" value="Genomic_DNA"/>
</dbReference>
<evidence type="ECO:0000256" key="10">
    <source>
        <dbReference type="SAM" id="Phobius"/>
    </source>
</evidence>
<dbReference type="PROSITE" id="PS51105">
    <property type="entry name" value="PTS_EIIC_TYPE_3"/>
    <property type="match status" value="1"/>
</dbReference>
<evidence type="ECO:0000256" key="6">
    <source>
        <dbReference type="ARBA" id="ARBA00022692"/>
    </source>
</evidence>
<feature type="transmembrane region" description="Helical" evidence="10">
    <location>
        <begin position="264"/>
        <end position="285"/>
    </location>
</feature>
<dbReference type="NCBIfam" id="TIGR00410">
    <property type="entry name" value="lacE"/>
    <property type="match status" value="1"/>
</dbReference>
<evidence type="ECO:0000256" key="1">
    <source>
        <dbReference type="ARBA" id="ARBA00004651"/>
    </source>
</evidence>
<evidence type="ECO:0000313" key="12">
    <source>
        <dbReference type="EMBL" id="MBO0451894.1"/>
    </source>
</evidence>
<feature type="transmembrane region" description="Helical" evidence="10">
    <location>
        <begin position="205"/>
        <end position="227"/>
    </location>
</feature>
<keyword evidence="2 9" id="KW-0813">Transport</keyword>
<gene>
    <name evidence="12" type="primary">celB</name>
    <name evidence="12" type="ORF">JZO85_06405</name>
</gene>
<organism evidence="12 13">
    <name type="scientific">Candidatus Enterococcus murrayae</name>
    <dbReference type="NCBI Taxonomy" id="2815321"/>
    <lineage>
        <taxon>Bacteria</taxon>
        <taxon>Bacillati</taxon>
        <taxon>Bacillota</taxon>
        <taxon>Bacilli</taxon>
        <taxon>Lactobacillales</taxon>
        <taxon>Enterococcaceae</taxon>
        <taxon>Enterococcus</taxon>
    </lineage>
</organism>
<comment type="caution">
    <text evidence="12">The sequence shown here is derived from an EMBL/GenBank/DDBJ whole genome shotgun (WGS) entry which is preliminary data.</text>
</comment>
<dbReference type="PANTHER" id="PTHR33989:SF8">
    <property type="entry name" value="PERMEASE IIC COMPONENT"/>
    <property type="match status" value="1"/>
</dbReference>
<evidence type="ECO:0000256" key="8">
    <source>
        <dbReference type="ARBA" id="ARBA00023136"/>
    </source>
</evidence>
<keyword evidence="13" id="KW-1185">Reference proteome</keyword>
<feature type="transmembrane region" description="Helical" evidence="10">
    <location>
        <begin position="411"/>
        <end position="431"/>
    </location>
</feature>
<feature type="transmembrane region" description="Helical" evidence="10">
    <location>
        <begin position="110"/>
        <end position="134"/>
    </location>
</feature>
<dbReference type="Pfam" id="PF02378">
    <property type="entry name" value="PTS_EIIC"/>
    <property type="match status" value="1"/>
</dbReference>
<dbReference type="InterPro" id="IPR003352">
    <property type="entry name" value="PTS_EIIC"/>
</dbReference>
<proteinExistence type="predicted"/>
<evidence type="ECO:0000259" key="11">
    <source>
        <dbReference type="PROSITE" id="PS51105"/>
    </source>
</evidence>
<reference evidence="12 13" key="1">
    <citation type="submission" date="2021-03" db="EMBL/GenBank/DDBJ databases">
        <title>Enterococcal diversity collection.</title>
        <authorList>
            <person name="Gilmore M.S."/>
            <person name="Schwartzman J."/>
            <person name="Van Tyne D."/>
            <person name="Martin M."/>
            <person name="Earl A.M."/>
            <person name="Manson A.L."/>
            <person name="Straub T."/>
            <person name="Salamzade R."/>
            <person name="Saavedra J."/>
            <person name="Lebreton F."/>
            <person name="Prichula J."/>
            <person name="Schaufler K."/>
            <person name="Gaca A."/>
            <person name="Sgardioli B."/>
            <person name="Wagenaar J."/>
            <person name="Strong T."/>
        </authorList>
    </citation>
    <scope>NUCLEOTIDE SEQUENCE [LARGE SCALE GENOMIC DNA]</scope>
    <source>
        <strain evidence="12 13">MJM16</strain>
    </source>
</reference>
<evidence type="ECO:0000256" key="3">
    <source>
        <dbReference type="ARBA" id="ARBA00022475"/>
    </source>
</evidence>
<dbReference type="InterPro" id="IPR051088">
    <property type="entry name" value="PTS_Sugar-EIIC/EIIB"/>
</dbReference>
<feature type="transmembrane region" description="Helical" evidence="10">
    <location>
        <begin position="305"/>
        <end position="326"/>
    </location>
</feature>
<feature type="domain" description="PTS EIIC type-3" evidence="11">
    <location>
        <begin position="12"/>
        <end position="431"/>
    </location>
</feature>
<dbReference type="NCBIfam" id="NF007157">
    <property type="entry name" value="PRK09592.1"/>
    <property type="match status" value="1"/>
</dbReference>
<feature type="transmembrane region" description="Helical" evidence="10">
    <location>
        <begin position="364"/>
        <end position="381"/>
    </location>
</feature>
<accession>A0ABS3HEM2</accession>
<evidence type="ECO:0000256" key="2">
    <source>
        <dbReference type="ARBA" id="ARBA00022448"/>
    </source>
</evidence>
<protein>
    <recommendedName>
        <fullName evidence="9">Permease IIC component</fullName>
    </recommendedName>
</protein>
<feature type="transmembrane region" description="Helical" evidence="10">
    <location>
        <begin position="233"/>
        <end position="257"/>
    </location>
</feature>
<sequence>MDGSNSRLFTFLEKSLMGPMGKLAQFKIVRAIMGAGMGAIPFTIVGSMFLVFNILPMTMPFLEGIFNSTFFKISDLYMLANSTTMGILALYFCVGLGYEYTKIIAEEEDLNVAPLTGALLSMFAFFLSIPQLVIENGSIVRLTNADEAIINGWAIGADGVSRLGTVGIFTGIIMAVIAVQLYRLCVARNWVIKMPEEVPEGVSRAFTALVPAFIVAFVVLIITGILVVFNTDIFQLIAVPFGFVTSLTSSWIGVMVIYFLVHALWLVGIHGANIIFSLITPITLGNLALNAEGAHIPLAGEFNNAFVTVGGSGATLGLCFFLVYMAKSEQLKVLGKAALVPAIFNINEPMIFGIPLIYNPYLAIPFFLAPMASATIGYFAIQLELIRPVIANMPWPSPVGIGAFISTGGDWKAAVVAVICAVVSFVIYLPFAKSYDLRLVKDEAENAAESTTEGLV</sequence>
<keyword evidence="8 9" id="KW-0472">Membrane</keyword>
<name>A0ABS3HEM2_9ENTE</name>